<evidence type="ECO:0000256" key="2">
    <source>
        <dbReference type="ARBA" id="ARBA00022692"/>
    </source>
</evidence>
<keyword evidence="4 7" id="KW-0472">Membrane</keyword>
<dbReference type="Proteomes" id="UP000186040">
    <property type="component" value="Unassembled WGS sequence"/>
</dbReference>
<evidence type="ECO:0000256" key="4">
    <source>
        <dbReference type="ARBA" id="ARBA00023136"/>
    </source>
</evidence>
<dbReference type="NCBIfam" id="TIGR02228">
    <property type="entry name" value="sigpep_I_arch"/>
    <property type="match status" value="1"/>
</dbReference>
<feature type="region of interest" description="Disordered" evidence="6">
    <location>
        <begin position="85"/>
        <end position="110"/>
    </location>
</feature>
<dbReference type="GO" id="GO:0004252">
    <property type="term" value="F:serine-type endopeptidase activity"/>
    <property type="evidence" value="ECO:0007669"/>
    <property type="project" value="UniProtKB-UniRule"/>
</dbReference>
<keyword evidence="2 7" id="KW-0812">Transmembrane</keyword>
<dbReference type="EMBL" id="MKQR01000008">
    <property type="protein sequence ID" value="OLR94061.1"/>
    <property type="molecule type" value="Genomic_DNA"/>
</dbReference>
<dbReference type="InterPro" id="IPR001733">
    <property type="entry name" value="Peptidase_S26B"/>
</dbReference>
<accession>A0A1Q9LPY5</accession>
<name>A0A1Q9LPY5_9PSEU</name>
<gene>
    <name evidence="9" type="ORF">BJP25_13890</name>
</gene>
<keyword evidence="10" id="KW-1185">Reference proteome</keyword>
<reference evidence="9 10" key="1">
    <citation type="submission" date="2016-10" db="EMBL/GenBank/DDBJ databases">
        <title>The Draft Genome Sequence of Actinokineospora bangkokensis 44EHWT reveals the biosynthetic pathway of antifungal compounds Thailandins with unusual extender unit butylmalonyl-CoA.</title>
        <authorList>
            <person name="Greule A."/>
            <person name="Intra B."/>
            <person name="Flemming S."/>
            <person name="Rommel M.G."/>
            <person name="Panbangred W."/>
            <person name="Bechthold A."/>
        </authorList>
    </citation>
    <scope>NUCLEOTIDE SEQUENCE [LARGE SCALE GENOMIC DNA]</scope>
    <source>
        <strain evidence="9 10">44EHW</strain>
    </source>
</reference>
<dbReference type="InterPro" id="IPR019533">
    <property type="entry name" value="Peptidase_S26"/>
</dbReference>
<dbReference type="Pfam" id="PF10502">
    <property type="entry name" value="Peptidase_S26"/>
    <property type="match status" value="1"/>
</dbReference>
<dbReference type="STRING" id="1193682.BJP25_13890"/>
<feature type="domain" description="Peptidase S26" evidence="8">
    <location>
        <begin position="127"/>
        <end position="202"/>
    </location>
</feature>
<dbReference type="CDD" id="cd06530">
    <property type="entry name" value="S26_SPase_I"/>
    <property type="match status" value="1"/>
</dbReference>
<evidence type="ECO:0000313" key="9">
    <source>
        <dbReference type="EMBL" id="OLR94061.1"/>
    </source>
</evidence>
<dbReference type="AlphaFoldDB" id="A0A1Q9LPY5"/>
<sequence length="280" mass="29026">MTTHRLTASSPATRRTVGDLLTAHRAETATAHRASADTIEWCRSGRFAGDLLADTPTRPVPAAPAPADTAPIDTAPIDTADLAPVAPTPVVPTPADTADPAAADDTEAAEPVVRSRRGLRRVLSGVALAVVTAAAIATGVGVVVFKVGFATVLSPSMEPGLHPGDLLLTRAEPTADLEVGDVVVLPRPDAPGERYSHRVVAVRWSDGDPVVTTKGDNNTAADPQPLRITSDTVPVAFGHVPRVGGVALAGQRPWVRVALIVLVGLALFEALRRAILRRAA</sequence>
<dbReference type="Gene3D" id="2.10.109.10">
    <property type="entry name" value="Umud Fragment, subunit A"/>
    <property type="match status" value="1"/>
</dbReference>
<evidence type="ECO:0000256" key="1">
    <source>
        <dbReference type="ARBA" id="ARBA00004370"/>
    </source>
</evidence>
<feature type="transmembrane region" description="Helical" evidence="7">
    <location>
        <begin position="122"/>
        <end position="145"/>
    </location>
</feature>
<evidence type="ECO:0000256" key="3">
    <source>
        <dbReference type="ARBA" id="ARBA00022989"/>
    </source>
</evidence>
<comment type="subcellular location">
    <subcellularLocation>
        <location evidence="1">Membrane</location>
    </subcellularLocation>
</comment>
<evidence type="ECO:0000256" key="7">
    <source>
        <dbReference type="SAM" id="Phobius"/>
    </source>
</evidence>
<dbReference type="GO" id="GO:0009003">
    <property type="term" value="F:signal peptidase activity"/>
    <property type="evidence" value="ECO:0007669"/>
    <property type="project" value="UniProtKB-EC"/>
</dbReference>
<evidence type="ECO:0000259" key="8">
    <source>
        <dbReference type="Pfam" id="PF10502"/>
    </source>
</evidence>
<comment type="caution">
    <text evidence="9">The sequence shown here is derived from an EMBL/GenBank/DDBJ whole genome shotgun (WGS) entry which is preliminary data.</text>
</comment>
<dbReference type="InterPro" id="IPR036286">
    <property type="entry name" value="LexA/Signal_pep-like_sf"/>
</dbReference>
<dbReference type="RefSeq" id="WP_075974268.1">
    <property type="nucleotide sequence ID" value="NZ_MKQR01000008.1"/>
</dbReference>
<proteinExistence type="predicted"/>
<protein>
    <recommendedName>
        <fullName evidence="5">Signal peptidase I</fullName>
        <ecNumber evidence="5">3.4.21.89</ecNumber>
    </recommendedName>
</protein>
<feature type="transmembrane region" description="Helical" evidence="7">
    <location>
        <begin position="254"/>
        <end position="271"/>
    </location>
</feature>
<evidence type="ECO:0000256" key="6">
    <source>
        <dbReference type="SAM" id="MobiDB-lite"/>
    </source>
</evidence>
<organism evidence="9 10">
    <name type="scientific">Actinokineospora bangkokensis</name>
    <dbReference type="NCBI Taxonomy" id="1193682"/>
    <lineage>
        <taxon>Bacteria</taxon>
        <taxon>Bacillati</taxon>
        <taxon>Actinomycetota</taxon>
        <taxon>Actinomycetes</taxon>
        <taxon>Pseudonocardiales</taxon>
        <taxon>Pseudonocardiaceae</taxon>
        <taxon>Actinokineospora</taxon>
    </lineage>
</organism>
<dbReference type="GO" id="GO:0006465">
    <property type="term" value="P:signal peptide processing"/>
    <property type="evidence" value="ECO:0007669"/>
    <property type="project" value="UniProtKB-UniRule"/>
</dbReference>
<evidence type="ECO:0000256" key="5">
    <source>
        <dbReference type="NCBIfam" id="TIGR02228"/>
    </source>
</evidence>
<dbReference type="PANTHER" id="PTHR10806">
    <property type="entry name" value="SIGNAL PEPTIDASE COMPLEX CATALYTIC SUBUNIT SEC11"/>
    <property type="match status" value="1"/>
</dbReference>
<dbReference type="EC" id="3.4.21.89" evidence="5"/>
<keyword evidence="3 7" id="KW-1133">Transmembrane helix</keyword>
<dbReference type="PRINTS" id="PR00728">
    <property type="entry name" value="SIGNALPTASE"/>
</dbReference>
<dbReference type="PANTHER" id="PTHR10806:SF6">
    <property type="entry name" value="SIGNAL PEPTIDASE COMPLEX CATALYTIC SUBUNIT SEC11"/>
    <property type="match status" value="1"/>
</dbReference>
<dbReference type="GO" id="GO:0016020">
    <property type="term" value="C:membrane"/>
    <property type="evidence" value="ECO:0007669"/>
    <property type="project" value="UniProtKB-SubCell"/>
</dbReference>
<evidence type="ECO:0000313" key="10">
    <source>
        <dbReference type="Proteomes" id="UP000186040"/>
    </source>
</evidence>
<dbReference type="SUPFAM" id="SSF51306">
    <property type="entry name" value="LexA/Signal peptidase"/>
    <property type="match status" value="1"/>
</dbReference>
<dbReference type="OrthoDB" id="3178064at2"/>